<dbReference type="Proteomes" id="UP001165270">
    <property type="component" value="Unassembled WGS sequence"/>
</dbReference>
<feature type="region of interest" description="Disordered" evidence="1">
    <location>
        <begin position="63"/>
        <end position="88"/>
    </location>
</feature>
<reference evidence="3" key="1">
    <citation type="submission" date="2022-03" db="EMBL/GenBank/DDBJ databases">
        <title>Streptomyces 7R015 and 7R016 isolated from Barleria lupulina in Thailand.</title>
        <authorList>
            <person name="Kanchanasin P."/>
            <person name="Phongsopitanun W."/>
            <person name="Tanasupawat S."/>
        </authorList>
    </citation>
    <scope>NUCLEOTIDE SEQUENCE</scope>
    <source>
        <strain evidence="3">7R016</strain>
    </source>
</reference>
<proteinExistence type="predicted"/>
<protein>
    <submittedName>
        <fullName evidence="3">Uncharacterized protein</fullName>
    </submittedName>
</protein>
<feature type="transmembrane region" description="Helical" evidence="2">
    <location>
        <begin position="32"/>
        <end position="53"/>
    </location>
</feature>
<evidence type="ECO:0000313" key="3">
    <source>
        <dbReference type="EMBL" id="MCI3241442.1"/>
    </source>
</evidence>
<keyword evidence="2" id="KW-0472">Membrane</keyword>
<evidence type="ECO:0000313" key="4">
    <source>
        <dbReference type="Proteomes" id="UP001165270"/>
    </source>
</evidence>
<keyword evidence="2" id="KW-1133">Transmembrane helix</keyword>
<evidence type="ECO:0000256" key="2">
    <source>
        <dbReference type="SAM" id="Phobius"/>
    </source>
</evidence>
<sequence>MLEVPENAADAPVVEVAREEPAAPVRRRGRTALLIGGAALLGLVAGACTGYLIQADRRPTALPPLSQPQLAQAKGKAPEPLSAARDRQVRTDGDLRKLLLKKPRGAKPADWTPGDGWMDLDAYAETYEEPRNMFGRLIADEFRRAAVTGWEDGGQTVEVRLIQFRQQESLEAADSTDSDQYWADREPETDSWSVPGTGNGMAYVHHRPDSDPGYLPLYAAEAHAYRGDIAMEIWIYDSKPITKARIMDLAERQMERL</sequence>
<keyword evidence="4" id="KW-1185">Reference proteome</keyword>
<dbReference type="RefSeq" id="WP_242710124.1">
    <property type="nucleotide sequence ID" value="NZ_JALDAX010000005.1"/>
</dbReference>
<keyword evidence="2" id="KW-0812">Transmembrane</keyword>
<accession>A0ABS9XH75</accession>
<comment type="caution">
    <text evidence="3">The sequence shown here is derived from an EMBL/GenBank/DDBJ whole genome shotgun (WGS) entry which is preliminary data.</text>
</comment>
<evidence type="ECO:0000256" key="1">
    <source>
        <dbReference type="SAM" id="MobiDB-lite"/>
    </source>
</evidence>
<dbReference type="EMBL" id="JALDAX010000005">
    <property type="protein sequence ID" value="MCI3241442.1"/>
    <property type="molecule type" value="Genomic_DNA"/>
</dbReference>
<organism evidence="3 4">
    <name type="scientific">Streptomyces spinosisporus</name>
    <dbReference type="NCBI Taxonomy" id="2927582"/>
    <lineage>
        <taxon>Bacteria</taxon>
        <taxon>Bacillati</taxon>
        <taxon>Actinomycetota</taxon>
        <taxon>Actinomycetes</taxon>
        <taxon>Kitasatosporales</taxon>
        <taxon>Streptomycetaceae</taxon>
        <taxon>Streptomyces</taxon>
    </lineage>
</organism>
<feature type="region of interest" description="Disordered" evidence="1">
    <location>
        <begin position="169"/>
        <end position="196"/>
    </location>
</feature>
<name>A0ABS9XH75_9ACTN</name>
<gene>
    <name evidence="3" type="ORF">MQN93_17125</name>
</gene>